<protein>
    <recommendedName>
        <fullName evidence="1">endopeptidase La</fullName>
        <ecNumber evidence="1">3.4.21.53</ecNumber>
    </recommendedName>
</protein>
<dbReference type="NCBIfam" id="NF041438">
    <property type="entry name" value="SepM_fam_S16"/>
    <property type="match status" value="1"/>
</dbReference>
<evidence type="ECO:0000256" key="1">
    <source>
        <dbReference type="PROSITE-ProRule" id="PRU01122"/>
    </source>
</evidence>
<dbReference type="InterPro" id="IPR014721">
    <property type="entry name" value="Ribsml_uS5_D2-typ_fold_subgr"/>
</dbReference>
<keyword evidence="1" id="KW-0645">Protease</keyword>
<dbReference type="Proteomes" id="UP000481030">
    <property type="component" value="Unassembled WGS sequence"/>
</dbReference>
<evidence type="ECO:0000313" key="6">
    <source>
        <dbReference type="Proteomes" id="UP000481030"/>
    </source>
</evidence>
<dbReference type="PANTHER" id="PTHR10046">
    <property type="entry name" value="ATP DEPENDENT LON PROTEASE FAMILY MEMBER"/>
    <property type="match status" value="1"/>
</dbReference>
<dbReference type="OrthoDB" id="2356897at2"/>
<dbReference type="GO" id="GO:0004176">
    <property type="term" value="F:ATP-dependent peptidase activity"/>
    <property type="evidence" value="ECO:0007669"/>
    <property type="project" value="UniProtKB-UniRule"/>
</dbReference>
<dbReference type="SMART" id="SM00228">
    <property type="entry name" value="PDZ"/>
    <property type="match status" value="1"/>
</dbReference>
<comment type="similarity">
    <text evidence="1">Belongs to the peptidase S16 family.</text>
</comment>
<dbReference type="Pfam" id="PF05362">
    <property type="entry name" value="Lon_C"/>
    <property type="match status" value="1"/>
</dbReference>
<dbReference type="InterPro" id="IPR008269">
    <property type="entry name" value="Lon_proteolytic"/>
</dbReference>
<dbReference type="GO" id="GO:0006508">
    <property type="term" value="P:proteolysis"/>
    <property type="evidence" value="ECO:0007669"/>
    <property type="project" value="UniProtKB-KW"/>
</dbReference>
<dbReference type="InterPro" id="IPR020568">
    <property type="entry name" value="Ribosomal_Su5_D2-typ_SF"/>
</dbReference>
<feature type="active site" evidence="1">
    <location>
        <position position="278"/>
    </location>
</feature>
<dbReference type="InterPro" id="IPR027065">
    <property type="entry name" value="Lon_Prtase"/>
</dbReference>
<keyword evidence="2" id="KW-0812">Transmembrane</keyword>
<accession>A0A6L3V9Y2</accession>
<keyword evidence="2" id="KW-1133">Transmembrane helix</keyword>
<comment type="caution">
    <text evidence="5">The sequence shown here is derived from an EMBL/GenBank/DDBJ whole genome shotgun (WGS) entry which is preliminary data.</text>
</comment>
<dbReference type="PROSITE" id="PS51786">
    <property type="entry name" value="LON_PROTEOLYTIC"/>
    <property type="match status" value="1"/>
</dbReference>
<dbReference type="PROSITE" id="PS50106">
    <property type="entry name" value="PDZ"/>
    <property type="match status" value="1"/>
</dbReference>
<dbReference type="EMBL" id="WBOS01000002">
    <property type="protein sequence ID" value="KAB2337399.1"/>
    <property type="molecule type" value="Genomic_DNA"/>
</dbReference>
<sequence length="338" mass="37916">MKKKYYLRSFIIAATILILSSFYNLPYYVSKPGLAKELKPIIQVENGYKEEGNFMLTTVRMGKANIYSYALAKLNPYHELYKINEIRRQDETEEEYNVRQLYLMSSSKQAAIETAYKKANIPLKYHYKGIFVLNVKPNMPAAGKLKAGDRIFKVDGREFESSEQFIKYVAGKNEGDKVEFSIERGKKISDVEVSLQRIEETGKVGVGITLVDDKEIEVKPKVTINSEDIGGPSAGFMFSLEIYNQLVEEDLTRGYEIAGTGTIDSEGNIGRIGGIEQKIVAADRAGAEIFFAPNDNGAKDSNYNAAVKTAKDIRTKMKIVPVDTFDDGIKYLSKLKAK</sequence>
<dbReference type="SUPFAM" id="SSF50156">
    <property type="entry name" value="PDZ domain-like"/>
    <property type="match status" value="1"/>
</dbReference>
<evidence type="ECO:0000259" key="3">
    <source>
        <dbReference type="PROSITE" id="PS50106"/>
    </source>
</evidence>
<dbReference type="GO" id="GO:0030163">
    <property type="term" value="P:protein catabolic process"/>
    <property type="evidence" value="ECO:0007669"/>
    <property type="project" value="InterPro"/>
</dbReference>
<evidence type="ECO:0000313" key="5">
    <source>
        <dbReference type="EMBL" id="KAB2337399.1"/>
    </source>
</evidence>
<feature type="domain" description="PDZ" evidence="3">
    <location>
        <begin position="129"/>
        <end position="186"/>
    </location>
</feature>
<comment type="catalytic activity">
    <reaction evidence="1">
        <text>Hydrolysis of proteins in presence of ATP.</text>
        <dbReference type="EC" id="3.4.21.53"/>
    </reaction>
</comment>
<dbReference type="GO" id="GO:0004252">
    <property type="term" value="F:serine-type endopeptidase activity"/>
    <property type="evidence" value="ECO:0007669"/>
    <property type="project" value="UniProtKB-UniRule"/>
</dbReference>
<keyword evidence="1" id="KW-0720">Serine protease</keyword>
<feature type="active site" evidence="1">
    <location>
        <position position="233"/>
    </location>
</feature>
<keyword evidence="2" id="KW-0472">Membrane</keyword>
<keyword evidence="6" id="KW-1185">Reference proteome</keyword>
<feature type="transmembrane region" description="Helical" evidence="2">
    <location>
        <begin position="7"/>
        <end position="29"/>
    </location>
</feature>
<name>A0A6L3V9Y2_9BACI</name>
<organism evidence="5 6">
    <name type="scientific">Cytobacillus depressus</name>
    <dbReference type="NCBI Taxonomy" id="1602942"/>
    <lineage>
        <taxon>Bacteria</taxon>
        <taxon>Bacillati</taxon>
        <taxon>Bacillota</taxon>
        <taxon>Bacilli</taxon>
        <taxon>Bacillales</taxon>
        <taxon>Bacillaceae</taxon>
        <taxon>Cytobacillus</taxon>
    </lineage>
</organism>
<dbReference type="InterPro" id="IPR001478">
    <property type="entry name" value="PDZ"/>
</dbReference>
<keyword evidence="1" id="KW-0378">Hydrolase</keyword>
<evidence type="ECO:0000259" key="4">
    <source>
        <dbReference type="PROSITE" id="PS51786"/>
    </source>
</evidence>
<dbReference type="Gene3D" id="3.30.230.10">
    <property type="match status" value="1"/>
</dbReference>
<dbReference type="SUPFAM" id="SSF54211">
    <property type="entry name" value="Ribosomal protein S5 domain 2-like"/>
    <property type="match status" value="1"/>
</dbReference>
<evidence type="ECO:0000256" key="2">
    <source>
        <dbReference type="SAM" id="Phobius"/>
    </source>
</evidence>
<dbReference type="EC" id="3.4.21.53" evidence="1"/>
<gene>
    <name evidence="5" type="ORF">F7731_07240</name>
</gene>
<dbReference type="GO" id="GO:0005524">
    <property type="term" value="F:ATP binding"/>
    <property type="evidence" value="ECO:0007669"/>
    <property type="project" value="InterPro"/>
</dbReference>
<reference evidence="5 6" key="1">
    <citation type="journal article" date="2016" name="Antonie Van Leeuwenhoek">
        <title>Bacillus depressus sp. nov., isolated from soil of a sunflower field.</title>
        <authorList>
            <person name="Wei X."/>
            <person name="Xin D."/>
            <person name="Xin Y."/>
            <person name="Zhang H."/>
            <person name="Wang T."/>
            <person name="Zhang J."/>
        </authorList>
    </citation>
    <scope>NUCLEOTIDE SEQUENCE [LARGE SCALE GENOMIC DNA]</scope>
    <source>
        <strain evidence="5 6">BZ1</strain>
    </source>
</reference>
<dbReference type="RefSeq" id="WP_151534091.1">
    <property type="nucleotide sequence ID" value="NZ_WBOS01000002.1"/>
</dbReference>
<dbReference type="InterPro" id="IPR036034">
    <property type="entry name" value="PDZ_sf"/>
</dbReference>
<proteinExistence type="inferred from homology"/>
<feature type="domain" description="Lon proteolytic" evidence="4">
    <location>
        <begin position="225"/>
        <end position="335"/>
    </location>
</feature>
<dbReference type="Pfam" id="PF13180">
    <property type="entry name" value="PDZ_2"/>
    <property type="match status" value="1"/>
</dbReference>
<dbReference type="AlphaFoldDB" id="A0A6L3V9Y2"/>